<feature type="region of interest" description="Disordered" evidence="1">
    <location>
        <begin position="248"/>
        <end position="303"/>
    </location>
</feature>
<keyword evidence="3" id="KW-1185">Reference proteome</keyword>
<dbReference type="AlphaFoldDB" id="A0AA43QJB5"/>
<feature type="region of interest" description="Disordered" evidence="1">
    <location>
        <begin position="202"/>
        <end position="232"/>
    </location>
</feature>
<feature type="region of interest" description="Disordered" evidence="1">
    <location>
        <begin position="138"/>
        <end position="178"/>
    </location>
</feature>
<comment type="caution">
    <text evidence="2">The sequence shown here is derived from an EMBL/GenBank/DDBJ whole genome shotgun (WGS) entry which is preliminary data.</text>
</comment>
<protein>
    <submittedName>
        <fullName evidence="2">Uncharacterized protein</fullName>
    </submittedName>
</protein>
<reference evidence="2" key="1">
    <citation type="journal article" date="2023" name="Genome Biol. Evol.">
        <title>First Whole Genome Sequence and Flow Cytometry Genome Size Data for the Lichen-Forming Fungus Ramalina farinacea (Ascomycota).</title>
        <authorList>
            <person name="Llewellyn T."/>
            <person name="Mian S."/>
            <person name="Hill R."/>
            <person name="Leitch I.J."/>
            <person name="Gaya E."/>
        </authorList>
    </citation>
    <scope>NUCLEOTIDE SEQUENCE</scope>
    <source>
        <strain evidence="2">LIQ254RAFAR</strain>
    </source>
</reference>
<feature type="region of interest" description="Disordered" evidence="1">
    <location>
        <begin position="66"/>
        <end position="107"/>
    </location>
</feature>
<gene>
    <name evidence="2" type="ORF">OHK93_006810</name>
</gene>
<dbReference type="EMBL" id="JAPUFD010000005">
    <property type="protein sequence ID" value="MDI1487540.1"/>
    <property type="molecule type" value="Genomic_DNA"/>
</dbReference>
<organism evidence="2 3">
    <name type="scientific">Ramalina farinacea</name>
    <dbReference type="NCBI Taxonomy" id="258253"/>
    <lineage>
        <taxon>Eukaryota</taxon>
        <taxon>Fungi</taxon>
        <taxon>Dikarya</taxon>
        <taxon>Ascomycota</taxon>
        <taxon>Pezizomycotina</taxon>
        <taxon>Lecanoromycetes</taxon>
        <taxon>OSLEUM clade</taxon>
        <taxon>Lecanoromycetidae</taxon>
        <taxon>Lecanorales</taxon>
        <taxon>Lecanorineae</taxon>
        <taxon>Ramalinaceae</taxon>
        <taxon>Ramalina</taxon>
    </lineage>
</organism>
<evidence type="ECO:0000313" key="3">
    <source>
        <dbReference type="Proteomes" id="UP001161017"/>
    </source>
</evidence>
<sequence>MAPATGNGSISTLDNSARSELDNRVQQTIDTIRAGFNDEELKHFVRELVRRQPIVRTEIESFVSATLRRRQSNQSATDKSAAPSSSNNTPPTDARLDGSQAASAPGQTVEGLKTYVIMRHPDLAHQSNMTDGPFVLVPTSELPQKSPGAATAAVNEPSSERRLSNMPSSNVSQSTLTLGPPATSASISLASTQLNDFSTLYNASPYAPSQPPDANAPQPRFVEPSTQNGGRFETNFVNYGPYSTPRAIPVTGPEILPPASQGASGPTPSKRKRPNQPRPRANQASGSGSTSAGKSKPFHNLEDIPRRARQVFEEQAPRLPKRITGYITYISGICKDQGTPETRKEGLEALCEICNMVCTSFPANSSLILYKHYENSEVFQVALSDIIFKTNKEAGRVPVYALDPADKGWALHKLQALEQSARMRGLTNWCEKINSVVSIM</sequence>
<feature type="region of interest" description="Disordered" evidence="1">
    <location>
        <begin position="1"/>
        <end position="23"/>
    </location>
</feature>
<feature type="compositionally biased region" description="Low complexity" evidence="1">
    <location>
        <begin position="284"/>
        <end position="295"/>
    </location>
</feature>
<dbReference type="Proteomes" id="UP001161017">
    <property type="component" value="Unassembled WGS sequence"/>
</dbReference>
<feature type="compositionally biased region" description="Polar residues" evidence="1">
    <location>
        <begin position="1"/>
        <end position="16"/>
    </location>
</feature>
<feature type="compositionally biased region" description="Low complexity" evidence="1">
    <location>
        <begin position="80"/>
        <end position="92"/>
    </location>
</feature>
<accession>A0AA43QJB5</accession>
<name>A0AA43QJB5_9LECA</name>
<evidence type="ECO:0000313" key="2">
    <source>
        <dbReference type="EMBL" id="MDI1487540.1"/>
    </source>
</evidence>
<feature type="compositionally biased region" description="Polar residues" evidence="1">
    <location>
        <begin position="165"/>
        <end position="178"/>
    </location>
</feature>
<evidence type="ECO:0000256" key="1">
    <source>
        <dbReference type="SAM" id="MobiDB-lite"/>
    </source>
</evidence>
<proteinExistence type="predicted"/>